<protein>
    <submittedName>
        <fullName evidence="2">MarR family transcriptional regulator</fullName>
    </submittedName>
</protein>
<dbReference type="EMBL" id="PXYV01000076">
    <property type="protein sequence ID" value="PSR20217.1"/>
    <property type="molecule type" value="Genomic_DNA"/>
</dbReference>
<proteinExistence type="predicted"/>
<dbReference type="PROSITE" id="PS50995">
    <property type="entry name" value="HTH_MARR_2"/>
    <property type="match status" value="1"/>
</dbReference>
<dbReference type="Pfam" id="PF01047">
    <property type="entry name" value="MarR"/>
    <property type="match status" value="1"/>
</dbReference>
<dbReference type="InterPro" id="IPR000835">
    <property type="entry name" value="HTH_MarR-typ"/>
</dbReference>
<dbReference type="PANTHER" id="PTHR33164:SF103">
    <property type="entry name" value="REGULATORY PROTEIN MARR"/>
    <property type="match status" value="1"/>
</dbReference>
<dbReference type="Proteomes" id="UP000241848">
    <property type="component" value="Unassembled WGS sequence"/>
</dbReference>
<evidence type="ECO:0000313" key="3">
    <source>
        <dbReference type="Proteomes" id="UP000241848"/>
    </source>
</evidence>
<sequence>MPDASNRVLAFIGIQDALAGHYAKLSRPKLRLMVKLEQGPVSISELAERLHISSPAVSQMVDKLCSDGYVKRESQADDQRIVTVRLTDMGQEVLQESLAEFSSRVNELLSPLTDAQSQCLLTLLNTVLQLPDTGSGLNEFQKTARNMDDDTLQAENS</sequence>
<dbReference type="InterPro" id="IPR036390">
    <property type="entry name" value="WH_DNA-bd_sf"/>
</dbReference>
<dbReference type="Gene3D" id="1.10.10.10">
    <property type="entry name" value="Winged helix-like DNA-binding domain superfamily/Winged helix DNA-binding domain"/>
    <property type="match status" value="1"/>
</dbReference>
<accession>A0A2T2WDA9</accession>
<evidence type="ECO:0000259" key="1">
    <source>
        <dbReference type="PROSITE" id="PS50995"/>
    </source>
</evidence>
<dbReference type="SUPFAM" id="SSF46785">
    <property type="entry name" value="Winged helix' DNA-binding domain"/>
    <property type="match status" value="1"/>
</dbReference>
<dbReference type="SMART" id="SM00347">
    <property type="entry name" value="HTH_MARR"/>
    <property type="match status" value="1"/>
</dbReference>
<gene>
    <name evidence="2" type="ORF">C7B45_15915</name>
</gene>
<feature type="domain" description="HTH marR-type" evidence="1">
    <location>
        <begin position="1"/>
        <end position="129"/>
    </location>
</feature>
<reference evidence="2 3" key="1">
    <citation type="journal article" date="2014" name="BMC Genomics">
        <title>Comparison of environmental and isolate Sulfobacillus genomes reveals diverse carbon, sulfur, nitrogen, and hydrogen metabolisms.</title>
        <authorList>
            <person name="Justice N.B."/>
            <person name="Norman A."/>
            <person name="Brown C.T."/>
            <person name="Singh A."/>
            <person name="Thomas B.C."/>
            <person name="Banfield J.F."/>
        </authorList>
    </citation>
    <scope>NUCLEOTIDE SEQUENCE [LARGE SCALE GENOMIC DNA]</scope>
    <source>
        <strain evidence="2">AMDSBA3</strain>
    </source>
</reference>
<dbReference type="GO" id="GO:0006950">
    <property type="term" value="P:response to stress"/>
    <property type="evidence" value="ECO:0007669"/>
    <property type="project" value="TreeGrafter"/>
</dbReference>
<dbReference type="InterPro" id="IPR011991">
    <property type="entry name" value="ArsR-like_HTH"/>
</dbReference>
<name>A0A2T2WDA9_9FIRM</name>
<comment type="caution">
    <text evidence="2">The sequence shown here is derived from an EMBL/GenBank/DDBJ whole genome shotgun (WGS) entry which is preliminary data.</text>
</comment>
<dbReference type="PRINTS" id="PR00598">
    <property type="entry name" value="HTHMARR"/>
</dbReference>
<organism evidence="2 3">
    <name type="scientific">Sulfobacillus acidophilus</name>
    <dbReference type="NCBI Taxonomy" id="53633"/>
    <lineage>
        <taxon>Bacteria</taxon>
        <taxon>Bacillati</taxon>
        <taxon>Bacillota</taxon>
        <taxon>Clostridia</taxon>
        <taxon>Eubacteriales</taxon>
        <taxon>Clostridiales Family XVII. Incertae Sedis</taxon>
        <taxon>Sulfobacillus</taxon>
    </lineage>
</organism>
<dbReference type="InterPro" id="IPR039422">
    <property type="entry name" value="MarR/SlyA-like"/>
</dbReference>
<dbReference type="AlphaFoldDB" id="A0A2T2WDA9"/>
<evidence type="ECO:0000313" key="2">
    <source>
        <dbReference type="EMBL" id="PSR20217.1"/>
    </source>
</evidence>
<dbReference type="InterPro" id="IPR036388">
    <property type="entry name" value="WH-like_DNA-bd_sf"/>
</dbReference>
<dbReference type="CDD" id="cd00090">
    <property type="entry name" value="HTH_ARSR"/>
    <property type="match status" value="1"/>
</dbReference>
<dbReference type="GO" id="GO:0003700">
    <property type="term" value="F:DNA-binding transcription factor activity"/>
    <property type="evidence" value="ECO:0007669"/>
    <property type="project" value="InterPro"/>
</dbReference>
<dbReference type="PANTHER" id="PTHR33164">
    <property type="entry name" value="TRANSCRIPTIONAL REGULATOR, MARR FAMILY"/>
    <property type="match status" value="1"/>
</dbReference>